<dbReference type="GO" id="GO:0008270">
    <property type="term" value="F:zinc ion binding"/>
    <property type="evidence" value="ECO:0007669"/>
    <property type="project" value="InterPro"/>
</dbReference>
<organism evidence="3 4">
    <name type="scientific">Naegleria lovaniensis</name>
    <name type="common">Amoeba</name>
    <dbReference type="NCBI Taxonomy" id="51637"/>
    <lineage>
        <taxon>Eukaryota</taxon>
        <taxon>Discoba</taxon>
        <taxon>Heterolobosea</taxon>
        <taxon>Tetramitia</taxon>
        <taxon>Eutetramitia</taxon>
        <taxon>Vahlkampfiidae</taxon>
        <taxon>Naegleria</taxon>
    </lineage>
</organism>
<feature type="region of interest" description="Disordered" evidence="1">
    <location>
        <begin position="418"/>
        <end position="459"/>
    </location>
</feature>
<accession>A0AA88KLW2</accession>
<feature type="domain" description="Zn(2)-C6 fungal-type" evidence="2">
    <location>
        <begin position="471"/>
        <end position="503"/>
    </location>
</feature>
<evidence type="ECO:0000313" key="4">
    <source>
        <dbReference type="Proteomes" id="UP000816034"/>
    </source>
</evidence>
<dbReference type="PROSITE" id="PS50048">
    <property type="entry name" value="ZN2_CY6_FUNGAL_2"/>
    <property type="match status" value="1"/>
</dbReference>
<dbReference type="SMART" id="SM00066">
    <property type="entry name" value="GAL4"/>
    <property type="match status" value="1"/>
</dbReference>
<gene>
    <name evidence="3" type="ORF">C9374_007503</name>
</gene>
<protein>
    <recommendedName>
        <fullName evidence="2">Zn(2)-C6 fungal-type domain-containing protein</fullName>
    </recommendedName>
</protein>
<dbReference type="Gene3D" id="4.10.240.10">
    <property type="entry name" value="Zn(2)-C6 fungal-type DNA-binding domain"/>
    <property type="match status" value="1"/>
</dbReference>
<dbReference type="InterPro" id="IPR001138">
    <property type="entry name" value="Zn2Cys6_DnaBD"/>
</dbReference>
<feature type="compositionally biased region" description="Low complexity" evidence="1">
    <location>
        <begin position="560"/>
        <end position="569"/>
    </location>
</feature>
<name>A0AA88KLW2_NAELO</name>
<dbReference type="SUPFAM" id="SSF57701">
    <property type="entry name" value="Zn2/Cys6 DNA-binding domain"/>
    <property type="match status" value="1"/>
</dbReference>
<feature type="compositionally biased region" description="Polar residues" evidence="1">
    <location>
        <begin position="548"/>
        <end position="559"/>
    </location>
</feature>
<feature type="compositionally biased region" description="Low complexity" evidence="1">
    <location>
        <begin position="259"/>
        <end position="271"/>
    </location>
</feature>
<evidence type="ECO:0000256" key="1">
    <source>
        <dbReference type="SAM" id="MobiDB-lite"/>
    </source>
</evidence>
<feature type="compositionally biased region" description="Low complexity" evidence="1">
    <location>
        <begin position="1"/>
        <end position="43"/>
    </location>
</feature>
<sequence length="1216" mass="133946">MSEESIQQSSQHSQQQQPVPPSAVSSSTTSKTNRNNNNNNSNSHGAFSTRTTSANNTMEQYSDWVMMQLNSKSQKPPSLSSQAMMMRTMRLSGHAPTQQPQQLVGESKEGVSRTTTCNLNTNNYSIHMNNIMMNMPNMTSAGSNSGVYRPLDSHASSHEQQEIHDDHALKHHESLLQLLTTNPIMKQQVAHSERRNQNNLFVQQPQLARHPHQVSLTSSPPTHPTPETKSETGVRPFQVATPSHAFFSSSPIPTRLLLLQQQQQPSSSSQSTYSYQVPAMSEQQQAAPKETNSSLQVASFSSTALYNMINPNTIENNNSGLHPQERLFFGEPSIVNILSCETSHAGNSINNTSTTRACESSAHHPHAEAVDMPNTTMHVAQQQPASLSSMQQQPTPQVATPLSAITTSMYGIHALEKTSSPTTCMTDERSPSLPTSSNTSLKMSEATSTSSTSNTTSTTSATFTPTLMNNACIFCKLNHKKCDKVAYPPGCSNCVKSQKQCVYSQARKRGPKTSQPPIHPITGAVQYQFIDHTLSNTVGSSNKRKSKTTNASTGKQAHATTTSSSSSDSLQNNAVSGTSTVVVMAEPSHSSSSSPSPALLCESNSAHSTTATTNMTATTSASATNSAAMRYFTERSYLNNLELVELERKLFSNISESIYRKMALSLIPPCKDSAFLKYWISVSISGQKSNITDSDIRNIDLSQPLGNSHLAILFLIHALVFSRVGRKNHSKAMYEKAREYLSRCFDQIGDVLCAYSLMSYYMLGIIDCSKTLKPEHGSASGSEISLCKKEELEMQPTIMMIHPPQSSVSSSLTSLSSFPSSATTTTTPTSLNPSGNETCMGQCLLRAKYFHYMCETFLNAIMIEDDGKEQACSVHAHGITTASSTIGNNQTPVTVSAPHMQQATREYIQQGLAMTRAFFIPENLDSHIRNVLNSPQNKINYPFMDLVDESSYLEFQILQHVNILNGVVRNIARRHIMRGDGIENSQNGIPKTISTSSISTKSGNATSYLQGTQTIAESITPPLQSVPQSSPIENRPIIQLDTHDSTDLLVQKLDILIKYLKHVVGEEHCFHIILQSLGLKALILFRHRKFVDSTLSLQLMSVVNEITNMTKDNQFKFANINAVFPVEIATKIHCDALHGLVIESSINLMLEYVENLYQQLSQDYMNLLLICEKASLLKFRYSHLLEHAHVCMESYERLKRTNPERFISSAAFVSKR</sequence>
<dbReference type="GeneID" id="68099957"/>
<feature type="region of interest" description="Disordered" evidence="1">
    <location>
        <begin position="1"/>
        <end position="53"/>
    </location>
</feature>
<dbReference type="GO" id="GO:0000981">
    <property type="term" value="F:DNA-binding transcription factor activity, RNA polymerase II-specific"/>
    <property type="evidence" value="ECO:0007669"/>
    <property type="project" value="InterPro"/>
</dbReference>
<dbReference type="RefSeq" id="XP_044546626.1">
    <property type="nucleotide sequence ID" value="XM_044697476.1"/>
</dbReference>
<dbReference type="EMBL" id="PYSW02000029">
    <property type="protein sequence ID" value="KAG2379364.1"/>
    <property type="molecule type" value="Genomic_DNA"/>
</dbReference>
<feature type="compositionally biased region" description="Polar residues" evidence="1">
    <location>
        <begin position="281"/>
        <end position="291"/>
    </location>
</feature>
<evidence type="ECO:0000313" key="3">
    <source>
        <dbReference type="EMBL" id="KAG2379364.1"/>
    </source>
</evidence>
<feature type="region of interest" description="Disordered" evidence="1">
    <location>
        <begin position="209"/>
        <end position="234"/>
    </location>
</feature>
<keyword evidence="4" id="KW-1185">Reference proteome</keyword>
<dbReference type="PROSITE" id="PS00463">
    <property type="entry name" value="ZN2_CY6_FUNGAL_1"/>
    <property type="match status" value="1"/>
</dbReference>
<feature type="region of interest" description="Disordered" evidence="1">
    <location>
        <begin position="536"/>
        <end position="573"/>
    </location>
</feature>
<feature type="region of interest" description="Disordered" evidence="1">
    <location>
        <begin position="95"/>
        <end position="114"/>
    </location>
</feature>
<reference evidence="3 4" key="1">
    <citation type="journal article" date="2018" name="BMC Genomics">
        <title>The genome of Naegleria lovaniensis, the basis for a comparative approach to unravel pathogenicity factors of the human pathogenic amoeba N. fowleri.</title>
        <authorList>
            <person name="Liechti N."/>
            <person name="Schurch N."/>
            <person name="Bruggmann R."/>
            <person name="Wittwer M."/>
        </authorList>
    </citation>
    <scope>NUCLEOTIDE SEQUENCE [LARGE SCALE GENOMIC DNA]</scope>
    <source>
        <strain evidence="3 4">ATCC 30569</strain>
    </source>
</reference>
<feature type="compositionally biased region" description="Polar residues" evidence="1">
    <location>
        <begin position="44"/>
        <end position="53"/>
    </location>
</feature>
<feature type="compositionally biased region" description="Polar residues" evidence="1">
    <location>
        <begin position="95"/>
        <end position="104"/>
    </location>
</feature>
<feature type="region of interest" description="Disordered" evidence="1">
    <location>
        <begin position="259"/>
        <end position="291"/>
    </location>
</feature>
<proteinExistence type="predicted"/>
<feature type="compositionally biased region" description="Low complexity" evidence="1">
    <location>
        <begin position="431"/>
        <end position="459"/>
    </location>
</feature>
<dbReference type="CDD" id="cd00067">
    <property type="entry name" value="GAL4"/>
    <property type="match status" value="1"/>
</dbReference>
<dbReference type="AlphaFoldDB" id="A0AA88KLW2"/>
<evidence type="ECO:0000259" key="2">
    <source>
        <dbReference type="PROSITE" id="PS50048"/>
    </source>
</evidence>
<dbReference type="Pfam" id="PF00172">
    <property type="entry name" value="Zn_clus"/>
    <property type="match status" value="1"/>
</dbReference>
<comment type="caution">
    <text evidence="3">The sequence shown here is derived from an EMBL/GenBank/DDBJ whole genome shotgun (WGS) entry which is preliminary data.</text>
</comment>
<dbReference type="InterPro" id="IPR036864">
    <property type="entry name" value="Zn2-C6_fun-type_DNA-bd_sf"/>
</dbReference>
<dbReference type="Proteomes" id="UP000816034">
    <property type="component" value="Unassembled WGS sequence"/>
</dbReference>